<feature type="transmembrane region" description="Helical" evidence="6">
    <location>
        <begin position="220"/>
        <end position="242"/>
    </location>
</feature>
<feature type="transmembrane region" description="Helical" evidence="6">
    <location>
        <begin position="391"/>
        <end position="408"/>
    </location>
</feature>
<evidence type="ECO:0000256" key="6">
    <source>
        <dbReference type="SAM" id="Phobius"/>
    </source>
</evidence>
<dbReference type="InterPro" id="IPR050367">
    <property type="entry name" value="APC_superfamily"/>
</dbReference>
<keyword evidence="2" id="KW-1003">Cell membrane</keyword>
<accession>A0A562I7A6</accession>
<proteinExistence type="predicted"/>
<evidence type="ECO:0000256" key="5">
    <source>
        <dbReference type="ARBA" id="ARBA00023136"/>
    </source>
</evidence>
<dbReference type="AlphaFoldDB" id="A0A562I7A6"/>
<feature type="transmembrane region" description="Helical" evidence="6">
    <location>
        <begin position="41"/>
        <end position="65"/>
    </location>
</feature>
<feature type="transmembrane region" description="Helical" evidence="6">
    <location>
        <begin position="313"/>
        <end position="332"/>
    </location>
</feature>
<keyword evidence="5 6" id="KW-0472">Membrane</keyword>
<evidence type="ECO:0000256" key="2">
    <source>
        <dbReference type="ARBA" id="ARBA00022475"/>
    </source>
</evidence>
<dbReference type="Gene3D" id="1.20.1740.10">
    <property type="entry name" value="Amino acid/polyamine transporter I"/>
    <property type="match status" value="1"/>
</dbReference>
<keyword evidence="8" id="KW-1185">Reference proteome</keyword>
<dbReference type="RefSeq" id="WP_145773891.1">
    <property type="nucleotide sequence ID" value="NZ_JBIAZH010000019.1"/>
</dbReference>
<feature type="transmembrane region" description="Helical" evidence="6">
    <location>
        <begin position="145"/>
        <end position="167"/>
    </location>
</feature>
<feature type="transmembrane region" description="Helical" evidence="6">
    <location>
        <begin position="179"/>
        <end position="200"/>
    </location>
</feature>
<sequence length="414" mass="41087">MEGLTRRLGVPDAVVVGLGSMLGAGVFVVFAPATAAAGGPGLLVALAVAGLVAFCNATSSARLAVRYPESGGTYVYGRERLGPFAGFLAGWGFVVGKTASCAAMALTIGAYLWPGRARLVAVAAVVAVTAVNLRGIGKTATATKVLVGVVLAVLALVATTGLVGGGFTPARLGGPGDVGAHGVLAAAGLLFFAFAGYARIATLGEEVRDPERTIPRAVPLALGVVLAIYLVLAVVALGVLGADRLAGSAAPLADVVTAAGLPGLAWVVRAGATVAVTGVLLSLLAGVGRTALAMARRRDLPHALAAVDAVHRVPRRAELAVAAVVALVVAAGDVRGAIGFSSCTVLVYYAITNAAALTLGRDPARRLPVRLLAALGLVGCVTLAVSLPAASVLAGAGVLALGAAWYALRRRLGR</sequence>
<evidence type="ECO:0000256" key="1">
    <source>
        <dbReference type="ARBA" id="ARBA00004651"/>
    </source>
</evidence>
<feature type="transmembrane region" description="Helical" evidence="6">
    <location>
        <begin position="117"/>
        <end position="133"/>
    </location>
</feature>
<protein>
    <submittedName>
        <fullName evidence="7">APA family basic amino acid/polyamine antiporter</fullName>
    </submittedName>
</protein>
<organism evidence="7 8">
    <name type="scientific">Micromonospora olivasterospora</name>
    <dbReference type="NCBI Taxonomy" id="1880"/>
    <lineage>
        <taxon>Bacteria</taxon>
        <taxon>Bacillati</taxon>
        <taxon>Actinomycetota</taxon>
        <taxon>Actinomycetes</taxon>
        <taxon>Micromonosporales</taxon>
        <taxon>Micromonosporaceae</taxon>
        <taxon>Micromonospora</taxon>
    </lineage>
</organism>
<dbReference type="InterPro" id="IPR002293">
    <property type="entry name" value="AA/rel_permease1"/>
</dbReference>
<comment type="subcellular location">
    <subcellularLocation>
        <location evidence="1">Cell membrane</location>
        <topology evidence="1">Multi-pass membrane protein</topology>
    </subcellularLocation>
</comment>
<reference evidence="7 8" key="1">
    <citation type="submission" date="2019-07" db="EMBL/GenBank/DDBJ databases">
        <title>R&amp;d 2014.</title>
        <authorList>
            <person name="Klenk H.-P."/>
        </authorList>
    </citation>
    <scope>NUCLEOTIDE SEQUENCE [LARGE SCALE GENOMIC DNA]</scope>
    <source>
        <strain evidence="7 8">DSM 43868</strain>
    </source>
</reference>
<dbReference type="Pfam" id="PF13520">
    <property type="entry name" value="AA_permease_2"/>
    <property type="match status" value="1"/>
</dbReference>
<dbReference type="OrthoDB" id="259687at2"/>
<keyword evidence="4 6" id="KW-1133">Transmembrane helix</keyword>
<name>A0A562I7A6_MICOL</name>
<dbReference type="GO" id="GO:0022857">
    <property type="term" value="F:transmembrane transporter activity"/>
    <property type="evidence" value="ECO:0007669"/>
    <property type="project" value="InterPro"/>
</dbReference>
<evidence type="ECO:0000256" key="3">
    <source>
        <dbReference type="ARBA" id="ARBA00022692"/>
    </source>
</evidence>
<dbReference type="EMBL" id="VLKE01000001">
    <property type="protein sequence ID" value="TWH66897.1"/>
    <property type="molecule type" value="Genomic_DNA"/>
</dbReference>
<evidence type="ECO:0000313" key="7">
    <source>
        <dbReference type="EMBL" id="TWH66897.1"/>
    </source>
</evidence>
<feature type="transmembrane region" description="Helical" evidence="6">
    <location>
        <begin position="270"/>
        <end position="292"/>
    </location>
</feature>
<dbReference type="PANTHER" id="PTHR42770">
    <property type="entry name" value="AMINO ACID TRANSPORTER-RELATED"/>
    <property type="match status" value="1"/>
</dbReference>
<feature type="transmembrane region" description="Helical" evidence="6">
    <location>
        <begin position="338"/>
        <end position="360"/>
    </location>
</feature>
<gene>
    <name evidence="7" type="ORF">JD77_01856</name>
</gene>
<feature type="transmembrane region" description="Helical" evidence="6">
    <location>
        <begin position="86"/>
        <end position="111"/>
    </location>
</feature>
<dbReference type="PANTHER" id="PTHR42770:SF7">
    <property type="entry name" value="MEMBRANE PROTEIN"/>
    <property type="match status" value="1"/>
</dbReference>
<dbReference type="Proteomes" id="UP000319825">
    <property type="component" value="Unassembled WGS sequence"/>
</dbReference>
<feature type="transmembrane region" description="Helical" evidence="6">
    <location>
        <begin position="367"/>
        <end position="385"/>
    </location>
</feature>
<evidence type="ECO:0000256" key="4">
    <source>
        <dbReference type="ARBA" id="ARBA00022989"/>
    </source>
</evidence>
<dbReference type="GO" id="GO:0005886">
    <property type="term" value="C:plasma membrane"/>
    <property type="evidence" value="ECO:0007669"/>
    <property type="project" value="UniProtKB-SubCell"/>
</dbReference>
<evidence type="ECO:0000313" key="8">
    <source>
        <dbReference type="Proteomes" id="UP000319825"/>
    </source>
</evidence>
<keyword evidence="3 6" id="KW-0812">Transmembrane</keyword>
<feature type="transmembrane region" description="Helical" evidence="6">
    <location>
        <begin position="12"/>
        <end position="35"/>
    </location>
</feature>
<comment type="caution">
    <text evidence="7">The sequence shown here is derived from an EMBL/GenBank/DDBJ whole genome shotgun (WGS) entry which is preliminary data.</text>
</comment>
<dbReference type="PIRSF" id="PIRSF006060">
    <property type="entry name" value="AA_transporter"/>
    <property type="match status" value="1"/>
</dbReference>